<dbReference type="CDD" id="cd16442">
    <property type="entry name" value="BPL"/>
    <property type="match status" value="1"/>
</dbReference>
<dbReference type="PROSITE" id="PS51733">
    <property type="entry name" value="BPL_LPL_CATALYTIC"/>
    <property type="match status" value="1"/>
</dbReference>
<dbReference type="EMBL" id="FQXS01000005">
    <property type="protein sequence ID" value="SHH62467.1"/>
    <property type="molecule type" value="Genomic_DNA"/>
</dbReference>
<organism evidence="3 4">
    <name type="scientific">Desulfofustis glycolicus DSM 9705</name>
    <dbReference type="NCBI Taxonomy" id="1121409"/>
    <lineage>
        <taxon>Bacteria</taxon>
        <taxon>Pseudomonadati</taxon>
        <taxon>Thermodesulfobacteriota</taxon>
        <taxon>Desulfobulbia</taxon>
        <taxon>Desulfobulbales</taxon>
        <taxon>Desulfocapsaceae</taxon>
        <taxon>Desulfofustis</taxon>
    </lineage>
</organism>
<evidence type="ECO:0000259" key="2">
    <source>
        <dbReference type="PROSITE" id="PS51733"/>
    </source>
</evidence>
<keyword evidence="4" id="KW-1185">Reference proteome</keyword>
<dbReference type="InterPro" id="IPR004408">
    <property type="entry name" value="Biotin_CoA_COase_ligase"/>
</dbReference>
<dbReference type="GO" id="GO:0004077">
    <property type="term" value="F:biotin--[biotin carboxyl-carrier protein] ligase activity"/>
    <property type="evidence" value="ECO:0007669"/>
    <property type="project" value="InterPro"/>
</dbReference>
<dbReference type="PANTHER" id="PTHR12835:SF5">
    <property type="entry name" value="BIOTIN--PROTEIN LIGASE"/>
    <property type="match status" value="1"/>
</dbReference>
<evidence type="ECO:0000313" key="4">
    <source>
        <dbReference type="Proteomes" id="UP000184139"/>
    </source>
</evidence>
<feature type="domain" description="BPL/LPL catalytic" evidence="2">
    <location>
        <begin position="30"/>
        <end position="226"/>
    </location>
</feature>
<evidence type="ECO:0000313" key="3">
    <source>
        <dbReference type="EMBL" id="SHH62467.1"/>
    </source>
</evidence>
<dbReference type="STRING" id="1121409.SAMN02745124_01165"/>
<evidence type="ECO:0000256" key="1">
    <source>
        <dbReference type="ARBA" id="ARBA00022598"/>
    </source>
</evidence>
<dbReference type="Proteomes" id="UP000184139">
    <property type="component" value="Unassembled WGS sequence"/>
</dbReference>
<gene>
    <name evidence="3" type="ORF">SAMN02745124_01165</name>
</gene>
<protein>
    <submittedName>
        <fullName evidence="3">BirA family transcriptional regulator, biotin operon repressor / biotin-[acetyl-CoA-carboxylase] ligase</fullName>
    </submittedName>
</protein>
<sequence length="306" mass="33280">MTSTVGLTAARLRSYCRDVELPARRSGPLGRAADEIMRYGAFVGSVIERHKRLERAMLLAREQIAVRERAGESVVSGTTIIADSLTGSRGRFARSWHAPPGGLWGTLVVVNTLLPPSFRLLPMVAGIACCEAVRDYCPAATVRWINDVLIGGRKVGGFLCESFIGEGSGEEFCLIGFGINVNNESFPEELRDDATSLSLAAGTAVDLSEFGCRFLAALTFNIGLLYYHEDHVLGQRIDAGAAHPLLLRWRELSDSLGRSVVYGFDVISRPQYRAVVTGIDNEGGLCLTLTDGSRIVEHSGEIRYLM</sequence>
<reference evidence="3 4" key="1">
    <citation type="submission" date="2016-11" db="EMBL/GenBank/DDBJ databases">
        <authorList>
            <person name="Jaros S."/>
            <person name="Januszkiewicz K."/>
            <person name="Wedrychowicz H."/>
        </authorList>
    </citation>
    <scope>NUCLEOTIDE SEQUENCE [LARGE SCALE GENOMIC DNA]</scope>
    <source>
        <strain evidence="3 4">DSM 9705</strain>
    </source>
</reference>
<dbReference type="AlphaFoldDB" id="A0A1M5UHL6"/>
<dbReference type="NCBIfam" id="TIGR00121">
    <property type="entry name" value="birA_ligase"/>
    <property type="match status" value="1"/>
</dbReference>
<dbReference type="InterPro" id="IPR045864">
    <property type="entry name" value="aa-tRNA-synth_II/BPL/LPL"/>
</dbReference>
<dbReference type="Gene3D" id="3.30.930.10">
    <property type="entry name" value="Bira Bifunctional Protein, Domain 2"/>
    <property type="match status" value="1"/>
</dbReference>
<name>A0A1M5UHL6_9BACT</name>
<proteinExistence type="predicted"/>
<dbReference type="RefSeq" id="WP_073374163.1">
    <property type="nucleotide sequence ID" value="NZ_FQXS01000005.1"/>
</dbReference>
<dbReference type="GO" id="GO:0005737">
    <property type="term" value="C:cytoplasm"/>
    <property type="evidence" value="ECO:0007669"/>
    <property type="project" value="TreeGrafter"/>
</dbReference>
<dbReference type="Pfam" id="PF03099">
    <property type="entry name" value="BPL_LplA_LipB"/>
    <property type="match status" value="1"/>
</dbReference>
<dbReference type="InterPro" id="IPR004143">
    <property type="entry name" value="BPL_LPL_catalytic"/>
</dbReference>
<accession>A0A1M5UHL6</accession>
<dbReference type="OrthoDB" id="9807064at2"/>
<dbReference type="SUPFAM" id="SSF55681">
    <property type="entry name" value="Class II aaRS and biotin synthetases"/>
    <property type="match status" value="1"/>
</dbReference>
<dbReference type="PANTHER" id="PTHR12835">
    <property type="entry name" value="BIOTIN PROTEIN LIGASE"/>
    <property type="match status" value="1"/>
</dbReference>
<keyword evidence="1 3" id="KW-0436">Ligase</keyword>